<sequence>MCEQTTSPLEGAANNEFEMDQPNPIIYGTSSSDVPQVDTLDEISSLSDTDKHTITIHRVNILEEMVSNFKTKEILDLNVSFTYVGEAGSDQNRVSREAYTAFWNEFFLGDAEGEESKVPAINAKWQEEEWMSVGRIIFKGFVDHAKLKLNFAFVVALVHGEEYVNSEIMLESFMSYICHSDREIVKEAITGNIETSFNEDIVDFLDRYGCKKIPVKEEMKPQIIQIAHKQLIQKPKYALDKMKGLPLSCHQHINHTQSLERKLSPSCPVQNVLQWTLHESIHVKNFCAANQYYVYLRF</sequence>
<dbReference type="InterPro" id="IPR035983">
    <property type="entry name" value="Hect_E3_ubiquitin_ligase"/>
</dbReference>
<comment type="caution">
    <text evidence="1">The sequence shown here is derived from an EMBL/GenBank/DDBJ whole genome shotgun (WGS) entry which is preliminary data.</text>
</comment>
<evidence type="ECO:0000313" key="2">
    <source>
        <dbReference type="Proteomes" id="UP001217089"/>
    </source>
</evidence>
<reference evidence="1 2" key="1">
    <citation type="submission" date="2022-12" db="EMBL/GenBank/DDBJ databases">
        <title>Chromosome-level genome of Tegillarca granosa.</title>
        <authorList>
            <person name="Kim J."/>
        </authorList>
    </citation>
    <scope>NUCLEOTIDE SEQUENCE [LARGE SCALE GENOMIC DNA]</scope>
    <source>
        <strain evidence="1">Teg-2019</strain>
        <tissue evidence="1">Adductor muscle</tissue>
    </source>
</reference>
<accession>A0ABQ9EQV7</accession>
<evidence type="ECO:0000313" key="1">
    <source>
        <dbReference type="EMBL" id="KAJ8307409.1"/>
    </source>
</evidence>
<protein>
    <submittedName>
        <fullName evidence="1">Uncharacterized protein</fullName>
    </submittedName>
</protein>
<gene>
    <name evidence="1" type="ORF">KUTeg_015493</name>
</gene>
<dbReference type="Proteomes" id="UP001217089">
    <property type="component" value="Unassembled WGS sequence"/>
</dbReference>
<dbReference type="EMBL" id="JARBDR010000793">
    <property type="protein sequence ID" value="KAJ8307409.1"/>
    <property type="molecule type" value="Genomic_DNA"/>
</dbReference>
<dbReference type="SUPFAM" id="SSF56204">
    <property type="entry name" value="Hect, E3 ligase catalytic domain"/>
    <property type="match status" value="1"/>
</dbReference>
<proteinExistence type="predicted"/>
<organism evidence="1 2">
    <name type="scientific">Tegillarca granosa</name>
    <name type="common">Malaysian cockle</name>
    <name type="synonym">Anadara granosa</name>
    <dbReference type="NCBI Taxonomy" id="220873"/>
    <lineage>
        <taxon>Eukaryota</taxon>
        <taxon>Metazoa</taxon>
        <taxon>Spiralia</taxon>
        <taxon>Lophotrochozoa</taxon>
        <taxon>Mollusca</taxon>
        <taxon>Bivalvia</taxon>
        <taxon>Autobranchia</taxon>
        <taxon>Pteriomorphia</taxon>
        <taxon>Arcoida</taxon>
        <taxon>Arcoidea</taxon>
        <taxon>Arcidae</taxon>
        <taxon>Tegillarca</taxon>
    </lineage>
</organism>
<name>A0ABQ9EQV7_TEGGR</name>
<keyword evidence="2" id="KW-1185">Reference proteome</keyword>
<dbReference type="Gene3D" id="3.90.1750.10">
    <property type="entry name" value="Hect, E3 ligase catalytic domains"/>
    <property type="match status" value="1"/>
</dbReference>